<dbReference type="AlphaFoldDB" id="A0A097QUP9"/>
<keyword evidence="3" id="KW-1185">Reference proteome</keyword>
<dbReference type="KEGG" id="teu:TEU_07590"/>
<sequence>MRYVITYVKDGKVIHKYTSNPAVVEELKRSGAKIISAEEYVYTKRGVKIKNIAVDKITSSGDRLKQKYGVSLEELQRIVATSQSQPEAIAKLRKRLHGSTKYDPRYFEVEKLLTQLYDAKEHPNIPDAQEKAKKAMIEVAHRTGVPTIPKPRPLPAPAPKPSVVARTGSITSVAEKVSITSTTPKPQSATVHISQAKSTDYRKLGMYALGAVVAFLVLKKIRR</sequence>
<dbReference type="GeneID" id="25153298"/>
<dbReference type="EMBL" id="CP008887">
    <property type="protein sequence ID" value="AIU70204.1"/>
    <property type="molecule type" value="Genomic_DNA"/>
</dbReference>
<dbReference type="HOGENOM" id="CLU_1237975_0_0_2"/>
<reference evidence="2 3" key="1">
    <citation type="journal article" date="2015" name="Int. J. Syst. Evol. Microbiol.">
        <title>Thermococcus eurythermalis sp. nov., a conditional piezophilic hyperthermophilic archaeon with a wide temperature range isolated from an oil-immersed chimney in the Guaymas Basin.</title>
        <authorList>
            <person name="Zhao W."/>
            <person name="Zeng X."/>
            <person name="Xiao X."/>
        </authorList>
    </citation>
    <scope>NUCLEOTIDE SEQUENCE [LARGE SCALE GENOMIC DNA]</scope>
    <source>
        <strain evidence="2 3">A501</strain>
    </source>
</reference>
<organism evidence="2 3">
    <name type="scientific">Thermococcus eurythermalis</name>
    <dbReference type="NCBI Taxonomy" id="1505907"/>
    <lineage>
        <taxon>Archaea</taxon>
        <taxon>Methanobacteriati</taxon>
        <taxon>Methanobacteriota</taxon>
        <taxon>Thermococci</taxon>
        <taxon>Thermococcales</taxon>
        <taxon>Thermococcaceae</taxon>
        <taxon>Thermococcus</taxon>
    </lineage>
</organism>
<dbReference type="OrthoDB" id="102658at2157"/>
<accession>A0A097QUP9</accession>
<name>A0A097QUP9_9EURY</name>
<feature type="compositionally biased region" description="Pro residues" evidence="1">
    <location>
        <begin position="148"/>
        <end position="160"/>
    </location>
</feature>
<protein>
    <submittedName>
        <fullName evidence="2">Uncharacterized protein</fullName>
    </submittedName>
</protein>
<evidence type="ECO:0000256" key="1">
    <source>
        <dbReference type="SAM" id="MobiDB-lite"/>
    </source>
</evidence>
<dbReference type="RefSeq" id="WP_050003178.1">
    <property type="nucleotide sequence ID" value="NZ_CP008887.1"/>
</dbReference>
<evidence type="ECO:0000313" key="3">
    <source>
        <dbReference type="Proteomes" id="UP000029980"/>
    </source>
</evidence>
<dbReference type="STRING" id="1505907.TEU_07590"/>
<proteinExistence type="predicted"/>
<evidence type="ECO:0000313" key="2">
    <source>
        <dbReference type="EMBL" id="AIU70204.1"/>
    </source>
</evidence>
<dbReference type="Proteomes" id="UP000029980">
    <property type="component" value="Chromosome"/>
</dbReference>
<gene>
    <name evidence="2" type="ORF">TEU_07590</name>
</gene>
<feature type="region of interest" description="Disordered" evidence="1">
    <location>
        <begin position="145"/>
        <end position="165"/>
    </location>
</feature>